<dbReference type="AlphaFoldDB" id="A0A428QTL3"/>
<dbReference type="Proteomes" id="UP000288168">
    <property type="component" value="Unassembled WGS sequence"/>
</dbReference>
<evidence type="ECO:0000313" key="3">
    <source>
        <dbReference type="Proteomes" id="UP000288168"/>
    </source>
</evidence>
<dbReference type="GO" id="GO:0005737">
    <property type="term" value="C:cytoplasm"/>
    <property type="evidence" value="ECO:0007669"/>
    <property type="project" value="TreeGrafter"/>
</dbReference>
<gene>
    <name evidence="2" type="ORF">CEP54_002645</name>
</gene>
<protein>
    <recommendedName>
        <fullName evidence="1">NAD(P)-binding domain-containing protein</fullName>
    </recommendedName>
</protein>
<dbReference type="GO" id="GO:0004029">
    <property type="term" value="F:aldehyde dehydrogenase (NAD+) activity"/>
    <property type="evidence" value="ECO:0007669"/>
    <property type="project" value="TreeGrafter"/>
</dbReference>
<name>A0A428QTL3_9HYPO</name>
<evidence type="ECO:0000259" key="1">
    <source>
        <dbReference type="Pfam" id="PF13460"/>
    </source>
</evidence>
<organism evidence="2 3">
    <name type="scientific">Fusarium duplospermum</name>
    <dbReference type="NCBI Taxonomy" id="1325734"/>
    <lineage>
        <taxon>Eukaryota</taxon>
        <taxon>Fungi</taxon>
        <taxon>Dikarya</taxon>
        <taxon>Ascomycota</taxon>
        <taxon>Pezizomycotina</taxon>
        <taxon>Sordariomycetes</taxon>
        <taxon>Hypocreomycetidae</taxon>
        <taxon>Hypocreales</taxon>
        <taxon>Nectriaceae</taxon>
        <taxon>Fusarium</taxon>
        <taxon>Fusarium solani species complex</taxon>
    </lineage>
</organism>
<accession>A0A428QTL3</accession>
<dbReference type="PANTHER" id="PTHR48079:SF8">
    <property type="entry name" value="NAD(P)-BINDING DOMAIN-CONTAINING PROTEIN"/>
    <property type="match status" value="1"/>
</dbReference>
<feature type="domain" description="NAD(P)-binding" evidence="1">
    <location>
        <begin position="8"/>
        <end position="82"/>
    </location>
</feature>
<dbReference type="Gene3D" id="3.40.50.720">
    <property type="entry name" value="NAD(P)-binding Rossmann-like Domain"/>
    <property type="match status" value="1"/>
</dbReference>
<dbReference type="STRING" id="1325734.A0A428QTL3"/>
<dbReference type="InterPro" id="IPR036291">
    <property type="entry name" value="NAD(P)-bd_dom_sf"/>
</dbReference>
<dbReference type="Pfam" id="PF13460">
    <property type="entry name" value="NAD_binding_10"/>
    <property type="match status" value="1"/>
</dbReference>
<evidence type="ECO:0000313" key="2">
    <source>
        <dbReference type="EMBL" id="RSL68615.1"/>
    </source>
</evidence>
<dbReference type="SUPFAM" id="SSF51735">
    <property type="entry name" value="NAD(P)-binding Rossmann-fold domains"/>
    <property type="match status" value="1"/>
</dbReference>
<comment type="caution">
    <text evidence="2">The sequence shown here is derived from an EMBL/GenBank/DDBJ whole genome shotgun (WGS) entry which is preliminary data.</text>
</comment>
<dbReference type="InterPro" id="IPR051783">
    <property type="entry name" value="NAD(P)-dependent_oxidoreduct"/>
</dbReference>
<dbReference type="EMBL" id="NKCI01000016">
    <property type="protein sequence ID" value="RSL68615.1"/>
    <property type="molecule type" value="Genomic_DNA"/>
</dbReference>
<dbReference type="PANTHER" id="PTHR48079">
    <property type="entry name" value="PROTEIN YEEZ"/>
    <property type="match status" value="1"/>
</dbReference>
<dbReference type="InterPro" id="IPR016040">
    <property type="entry name" value="NAD(P)-bd_dom"/>
</dbReference>
<reference evidence="2 3" key="1">
    <citation type="submission" date="2017-06" db="EMBL/GenBank/DDBJ databases">
        <title>Comparative genomic analysis of Ambrosia Fusariam Clade fungi.</title>
        <authorList>
            <person name="Stajich J.E."/>
            <person name="Carrillo J."/>
            <person name="Kijimoto T."/>
            <person name="Eskalen A."/>
            <person name="O'Donnell K."/>
            <person name="Kasson M."/>
        </authorList>
    </citation>
    <scope>NUCLEOTIDE SEQUENCE [LARGE SCALE GENOMIC DNA]</scope>
    <source>
        <strain evidence="2 3">NRRL62584</strain>
    </source>
</reference>
<proteinExistence type="predicted"/>
<sequence length="342" mass="36670">MSSIFLTGASGYVGGQVLRELVRGHPEYAITALVRDANSAASISKDYPKIRTVIGDLDDGNLVEKEASQASVVLHVASNKHINSVQAIHRGLQKRQSPSYWVQISGASGLAVEELASPSFKPGEPSDEVWDDLDGVSSIRDLLKAHKSRAVDNYILDVAKQTPSVKTALILPPIIYGKGQGPIKQRSYQIPTLAKVALEKGHAVRVGRGLSRWGNVHVADIARLFYALAEAGVKGNDDSKIWGEDGIYLTGVGEISWADISDKVAQAAKDQGLLDTTEVEELHQPEADTVLPGGSVLFGTNARSNARRGVELLGWKPTEEGIEAEIPRAVAEEAAAKRQSSL</sequence>
<dbReference type="OrthoDB" id="2130169at2759"/>
<keyword evidence="3" id="KW-1185">Reference proteome</keyword>